<name>A0AAV4XP06_CAEEX</name>
<dbReference type="EMBL" id="BPLR01017952">
    <property type="protein sequence ID" value="GIY95716.1"/>
    <property type="molecule type" value="Genomic_DNA"/>
</dbReference>
<comment type="caution">
    <text evidence="1">The sequence shown here is derived from an EMBL/GenBank/DDBJ whole genome shotgun (WGS) entry which is preliminary data.</text>
</comment>
<dbReference type="AlphaFoldDB" id="A0AAV4XP06"/>
<reference evidence="1 2" key="1">
    <citation type="submission" date="2021-06" db="EMBL/GenBank/DDBJ databases">
        <title>Caerostris extrusa draft genome.</title>
        <authorList>
            <person name="Kono N."/>
            <person name="Arakawa K."/>
        </authorList>
    </citation>
    <scope>NUCLEOTIDE SEQUENCE [LARGE SCALE GENOMIC DNA]</scope>
</reference>
<organism evidence="1 2">
    <name type="scientific">Caerostris extrusa</name>
    <name type="common">Bark spider</name>
    <name type="synonym">Caerostris bankana</name>
    <dbReference type="NCBI Taxonomy" id="172846"/>
    <lineage>
        <taxon>Eukaryota</taxon>
        <taxon>Metazoa</taxon>
        <taxon>Ecdysozoa</taxon>
        <taxon>Arthropoda</taxon>
        <taxon>Chelicerata</taxon>
        <taxon>Arachnida</taxon>
        <taxon>Araneae</taxon>
        <taxon>Araneomorphae</taxon>
        <taxon>Entelegynae</taxon>
        <taxon>Araneoidea</taxon>
        <taxon>Araneidae</taxon>
        <taxon>Caerostris</taxon>
    </lineage>
</organism>
<protein>
    <submittedName>
        <fullName evidence="1">Uncharacterized protein</fullName>
    </submittedName>
</protein>
<evidence type="ECO:0000313" key="2">
    <source>
        <dbReference type="Proteomes" id="UP001054945"/>
    </source>
</evidence>
<evidence type="ECO:0000313" key="1">
    <source>
        <dbReference type="EMBL" id="GIY95716.1"/>
    </source>
</evidence>
<proteinExistence type="predicted"/>
<accession>A0AAV4XP06</accession>
<gene>
    <name evidence="1" type="ORF">CEXT_490931</name>
</gene>
<sequence length="91" mass="10418">MLALRFCSKKQCWNAARSQEELPISSAYPPVTTFPNNLESYTATWIWSCYSLRFQGSVLAILSDNNPLKQVILDCRLHLQNLISLEKNITL</sequence>
<keyword evidence="2" id="KW-1185">Reference proteome</keyword>
<dbReference type="Proteomes" id="UP001054945">
    <property type="component" value="Unassembled WGS sequence"/>
</dbReference>